<accession>A0A5B8RGK5</accession>
<name>A0A5B8RGK5_9ZZZZ</name>
<dbReference type="AlphaFoldDB" id="A0A5B8RGK5"/>
<gene>
    <name evidence="1" type="ORF">KBTEX_03352</name>
</gene>
<protein>
    <submittedName>
        <fullName evidence="1">Uncharacterized protein</fullName>
    </submittedName>
</protein>
<organism evidence="1">
    <name type="scientific">uncultured organism</name>
    <dbReference type="NCBI Taxonomy" id="155900"/>
    <lineage>
        <taxon>unclassified sequences</taxon>
        <taxon>environmental samples</taxon>
    </lineage>
</organism>
<proteinExistence type="predicted"/>
<reference evidence="1" key="1">
    <citation type="submission" date="2019-06" db="EMBL/GenBank/DDBJ databases">
        <authorList>
            <person name="Murdoch R.W."/>
            <person name="Fathepure B."/>
        </authorList>
    </citation>
    <scope>NUCLEOTIDE SEQUENCE</scope>
</reference>
<sequence length="233" mass="23698">MSTACRVVGCDRVAGGWWWLRLTGIPADEAAPGRYCRIIHAGRPSVLPLSHASAEEGWTGGLLPPGALAAPPTAGTRVTADPPGGHALATSYPAPPVIVAEGIGVGPALALAERCAPAPRLVLIGCWQAPPARLCPSRFLTAGLPPEAIAGIAPLEDAGVPARVASRAGEPGCFEGEVMEMLQHYLAGLTPEETRAVPLAACLPAGALAAEMDGLREALASLELARLPPGDGQ</sequence>
<dbReference type="EMBL" id="MN079193">
    <property type="protein sequence ID" value="QEA07008.1"/>
    <property type="molecule type" value="Genomic_DNA"/>
</dbReference>
<evidence type="ECO:0000313" key="1">
    <source>
        <dbReference type="EMBL" id="QEA07008.1"/>
    </source>
</evidence>